<dbReference type="FunFam" id="3.30.70.270:FF:000001">
    <property type="entry name" value="Diguanylate cyclase domain protein"/>
    <property type="match status" value="1"/>
</dbReference>
<dbReference type="AlphaFoldDB" id="A0A927H9P4"/>
<feature type="transmembrane region" description="Helical" evidence="1">
    <location>
        <begin position="311"/>
        <end position="334"/>
    </location>
</feature>
<dbReference type="InterPro" id="IPR000160">
    <property type="entry name" value="GGDEF_dom"/>
</dbReference>
<dbReference type="Pfam" id="PF00990">
    <property type="entry name" value="GGDEF"/>
    <property type="match status" value="1"/>
</dbReference>
<dbReference type="RefSeq" id="WP_190865969.1">
    <property type="nucleotide sequence ID" value="NZ_JACXIY010000037.1"/>
</dbReference>
<dbReference type="SUPFAM" id="SSF55073">
    <property type="entry name" value="Nucleotide cyclase"/>
    <property type="match status" value="1"/>
</dbReference>
<dbReference type="SMART" id="SM00267">
    <property type="entry name" value="GGDEF"/>
    <property type="match status" value="1"/>
</dbReference>
<gene>
    <name evidence="3" type="ORF">IDH41_24890</name>
</gene>
<dbReference type="Proteomes" id="UP000632125">
    <property type="component" value="Unassembled WGS sequence"/>
</dbReference>
<organism evidence="3 4">
    <name type="scientific">Paenibacillus arenilitoris</name>
    <dbReference type="NCBI Taxonomy" id="2772299"/>
    <lineage>
        <taxon>Bacteria</taxon>
        <taxon>Bacillati</taxon>
        <taxon>Bacillota</taxon>
        <taxon>Bacilli</taxon>
        <taxon>Bacillales</taxon>
        <taxon>Paenibacillaceae</taxon>
        <taxon>Paenibacillus</taxon>
    </lineage>
</organism>
<comment type="caution">
    <text evidence="3">The sequence shown here is derived from an EMBL/GenBank/DDBJ whole genome shotgun (WGS) entry which is preliminary data.</text>
</comment>
<keyword evidence="1" id="KW-0812">Transmembrane</keyword>
<sequence length="516" mass="58303">MQSGFKTKLMIIMGVFSILLTLVISLVNQHRLKEQLIAGFKRESSLVEDVIVTAVSDADKAFQMSDDKLEEQMRDYSERLLEHYRDNPDVASWDYDALKKASGGMDIYIIDDAQKIVHSSFAPDVGLDFRADNETMRRFAELLAERLKGDSFVADGLDQESNTGKLRKYSYVPTPDHKYLIELGLYQENNPVFQSFNFLEIGRKLAEKYSYIHEITVFTTSGKAIGKSGEDGKAALVSSENRPYFDTAYRENDVQQVKRIENGRSVAYRYVPYIVQYSQDQEVRYTDHRIVEIKYNDQELLDKLKQNNNVFLIQLLATLAIALIISFVISRLVARPLYLASHDWLTGLFNRAAFVQSLSASIAKNNRRGQTTGLLHIDLDNFKQINDELGHDAGDAFLVEVSKRIRSAVSHPGAFIARLGGDEFVVILNDLDNERTATEVARAIIERLRSPMEIKGVDVVKEYQTTASIGIALAPEHARNSNDLYNCADQALYYAKRTSKNAYCTYGDAANFDPTG</sequence>
<dbReference type="Gene3D" id="3.30.70.270">
    <property type="match status" value="1"/>
</dbReference>
<dbReference type="InterPro" id="IPR029787">
    <property type="entry name" value="Nucleotide_cyclase"/>
</dbReference>
<keyword evidence="1" id="KW-1133">Transmembrane helix</keyword>
<keyword evidence="4" id="KW-1185">Reference proteome</keyword>
<dbReference type="CDD" id="cd01949">
    <property type="entry name" value="GGDEF"/>
    <property type="match status" value="1"/>
</dbReference>
<dbReference type="EMBL" id="JACXIY010000037">
    <property type="protein sequence ID" value="MBD2871819.1"/>
    <property type="molecule type" value="Genomic_DNA"/>
</dbReference>
<accession>A0A927H9P4</accession>
<evidence type="ECO:0000313" key="4">
    <source>
        <dbReference type="Proteomes" id="UP000632125"/>
    </source>
</evidence>
<evidence type="ECO:0000256" key="1">
    <source>
        <dbReference type="SAM" id="Phobius"/>
    </source>
</evidence>
<dbReference type="PANTHER" id="PTHR46663">
    <property type="entry name" value="DIGUANYLATE CYCLASE DGCT-RELATED"/>
    <property type="match status" value="1"/>
</dbReference>
<evidence type="ECO:0000313" key="3">
    <source>
        <dbReference type="EMBL" id="MBD2871819.1"/>
    </source>
</evidence>
<reference evidence="3" key="1">
    <citation type="submission" date="2020-09" db="EMBL/GenBank/DDBJ databases">
        <title>A novel bacterium of genus Paenibacillus, isolated from South China Sea.</title>
        <authorList>
            <person name="Huang H."/>
            <person name="Mo K."/>
            <person name="Hu Y."/>
        </authorList>
    </citation>
    <scope>NUCLEOTIDE SEQUENCE</scope>
    <source>
        <strain evidence="3">IB182493</strain>
    </source>
</reference>
<dbReference type="InterPro" id="IPR043128">
    <property type="entry name" value="Rev_trsase/Diguanyl_cyclase"/>
</dbReference>
<dbReference type="InterPro" id="IPR052163">
    <property type="entry name" value="DGC-Regulatory_Protein"/>
</dbReference>
<dbReference type="PANTHER" id="PTHR46663:SF3">
    <property type="entry name" value="SLL0267 PROTEIN"/>
    <property type="match status" value="1"/>
</dbReference>
<evidence type="ECO:0000259" key="2">
    <source>
        <dbReference type="PROSITE" id="PS50887"/>
    </source>
</evidence>
<proteinExistence type="predicted"/>
<dbReference type="NCBIfam" id="TIGR00254">
    <property type="entry name" value="GGDEF"/>
    <property type="match status" value="1"/>
</dbReference>
<feature type="domain" description="GGDEF" evidence="2">
    <location>
        <begin position="370"/>
        <end position="508"/>
    </location>
</feature>
<keyword evidence="1" id="KW-0472">Membrane</keyword>
<name>A0A927H9P4_9BACL</name>
<dbReference type="PROSITE" id="PS50887">
    <property type="entry name" value="GGDEF"/>
    <property type="match status" value="1"/>
</dbReference>
<protein>
    <submittedName>
        <fullName evidence="3">GGDEF domain-containing protein</fullName>
    </submittedName>
</protein>